<accession>A0A177IRQ1</accession>
<dbReference type="EMBL" id="LSTQ01000004">
    <property type="protein sequence ID" value="OAH31573.1"/>
    <property type="molecule type" value="Genomic_DNA"/>
</dbReference>
<evidence type="ECO:0000313" key="3">
    <source>
        <dbReference type="Proteomes" id="UP000076947"/>
    </source>
</evidence>
<proteinExistence type="predicted"/>
<evidence type="ECO:0000313" key="2">
    <source>
        <dbReference type="EMBL" id="OAH31573.1"/>
    </source>
</evidence>
<dbReference type="OrthoDB" id="4426064at2"/>
<reference evidence="3" key="1">
    <citation type="submission" date="2016-02" db="EMBL/GenBank/DDBJ databases">
        <authorList>
            <person name="Kaur G."/>
            <person name="Nair G.R."/>
            <person name="Mayilraj S."/>
        </authorList>
    </citation>
    <scope>NUCLEOTIDE SEQUENCE [LARGE SCALE GENOMIC DNA]</scope>
    <source>
        <strain evidence="3">GA-15</strain>
    </source>
</reference>
<name>A0A177IRQ1_9CORY</name>
<evidence type="ECO:0008006" key="4">
    <source>
        <dbReference type="Google" id="ProtNLM"/>
    </source>
</evidence>
<keyword evidence="3" id="KW-1185">Reference proteome</keyword>
<gene>
    <name evidence="2" type="ORF">AYJ05_08355</name>
</gene>
<comment type="caution">
    <text evidence="2">The sequence shown here is derived from an EMBL/GenBank/DDBJ whole genome shotgun (WGS) entry which is preliminary data.</text>
</comment>
<sequence length="184" mass="19398">MVVAMSISRRLTAIALAGALTLGGTTAANAQENPAEKLSSQAQSQIDSAAAKFISSLPQEVKDTAHKLGIKLPLLAGAAETLRYETVAHLEEAGHTKSNSAQSTAQKWANEAAAGKVSFEDGVGHGTANKDKGTGAIFKLTEKEARDRTNWLDRKGNPHNEPTGFGVATATDGKYVYIAEFFLN</sequence>
<dbReference type="STRING" id="1705.CA21670_08530"/>
<keyword evidence="1" id="KW-0732">Signal</keyword>
<feature type="chain" id="PRO_5008064171" description="SCP domain-containing protein" evidence="1">
    <location>
        <begin position="31"/>
        <end position="184"/>
    </location>
</feature>
<evidence type="ECO:0000256" key="1">
    <source>
        <dbReference type="SAM" id="SignalP"/>
    </source>
</evidence>
<feature type="signal peptide" evidence="1">
    <location>
        <begin position="1"/>
        <end position="30"/>
    </location>
</feature>
<protein>
    <recommendedName>
        <fullName evidence="4">SCP domain-containing protein</fullName>
    </recommendedName>
</protein>
<organism evidence="2 3">
    <name type="scientific">Corynebacterium stationis</name>
    <dbReference type="NCBI Taxonomy" id="1705"/>
    <lineage>
        <taxon>Bacteria</taxon>
        <taxon>Bacillati</taxon>
        <taxon>Actinomycetota</taxon>
        <taxon>Actinomycetes</taxon>
        <taxon>Mycobacteriales</taxon>
        <taxon>Corynebacteriaceae</taxon>
        <taxon>Corynebacterium</taxon>
    </lineage>
</organism>
<dbReference type="Proteomes" id="UP000076947">
    <property type="component" value="Unassembled WGS sequence"/>
</dbReference>
<dbReference type="AlphaFoldDB" id="A0A177IRQ1"/>